<reference evidence="2" key="1">
    <citation type="submission" date="2020-04" db="EMBL/GenBank/DDBJ databases">
        <authorList>
            <person name="Alioto T."/>
            <person name="Alioto T."/>
            <person name="Gomez Garrido J."/>
        </authorList>
    </citation>
    <scope>NUCLEOTIDE SEQUENCE</scope>
    <source>
        <strain evidence="2">A484AB</strain>
    </source>
</reference>
<proteinExistence type="predicted"/>
<dbReference type="AlphaFoldDB" id="A0A6S7LR30"/>
<feature type="region of interest" description="Disordered" evidence="1">
    <location>
        <begin position="15"/>
        <end position="45"/>
    </location>
</feature>
<name>A0A6S7LR30_PARCT</name>
<evidence type="ECO:0000256" key="1">
    <source>
        <dbReference type="SAM" id="MobiDB-lite"/>
    </source>
</evidence>
<dbReference type="EMBL" id="CACRXK020024818">
    <property type="protein sequence ID" value="CAB4038979.1"/>
    <property type="molecule type" value="Genomic_DNA"/>
</dbReference>
<feature type="region of interest" description="Disordered" evidence="1">
    <location>
        <begin position="127"/>
        <end position="148"/>
    </location>
</feature>
<evidence type="ECO:0000313" key="2">
    <source>
        <dbReference type="EMBL" id="CAB4038979.1"/>
    </source>
</evidence>
<organism evidence="2 3">
    <name type="scientific">Paramuricea clavata</name>
    <name type="common">Red gorgonian</name>
    <name type="synonym">Violescent sea-whip</name>
    <dbReference type="NCBI Taxonomy" id="317549"/>
    <lineage>
        <taxon>Eukaryota</taxon>
        <taxon>Metazoa</taxon>
        <taxon>Cnidaria</taxon>
        <taxon>Anthozoa</taxon>
        <taxon>Octocorallia</taxon>
        <taxon>Malacalcyonacea</taxon>
        <taxon>Plexauridae</taxon>
        <taxon>Paramuricea</taxon>
    </lineage>
</organism>
<gene>
    <name evidence="2" type="ORF">PACLA_8A084115</name>
</gene>
<accession>A0A6S7LR30</accession>
<dbReference type="Proteomes" id="UP001152795">
    <property type="component" value="Unassembled WGS sequence"/>
</dbReference>
<keyword evidence="3" id="KW-1185">Reference proteome</keyword>
<sequence length="228" mass="25530">MAAIHIQQLKEKISKEKQLQIHSSSESECSGSDNNLSSSDSELDARDIIASKDKEIKKLKRTINSTRDVSTLHNAFQDLKKTVLSLQRTVEENCVGTRPLSETKMPTTPVTQVKPERHLKKPVISSPVPQCETKAHSSPSNSSDSEVDKLSLLTNKSNKCISLPFHPSHKRTNGAVENQVDSQGFHLQFDAHAMEQRGVKHTFCHWAHFKCAQRQKAKAATFHGQREN</sequence>
<evidence type="ECO:0000313" key="3">
    <source>
        <dbReference type="Proteomes" id="UP001152795"/>
    </source>
</evidence>
<protein>
    <submittedName>
        <fullName evidence="2">Uncharacterized protein</fullName>
    </submittedName>
</protein>
<comment type="caution">
    <text evidence="2">The sequence shown here is derived from an EMBL/GenBank/DDBJ whole genome shotgun (WGS) entry which is preliminary data.</text>
</comment>
<feature type="compositionally biased region" description="Low complexity" evidence="1">
    <location>
        <begin position="23"/>
        <end position="40"/>
    </location>
</feature>